<dbReference type="InterPro" id="IPR043150">
    <property type="entry name" value="Phytochrome_PHY_sf"/>
</dbReference>
<dbReference type="Proteomes" id="UP000033956">
    <property type="component" value="Unassembled WGS sequence"/>
</dbReference>
<reference evidence="7 8" key="1">
    <citation type="submission" date="2015-02" db="EMBL/GenBank/DDBJ databases">
        <title>Draft genome sequences of ten Microbacterium spp. with emphasis on heavy metal contaminated environments.</title>
        <authorList>
            <person name="Corretto E."/>
        </authorList>
    </citation>
    <scope>NUCLEOTIDE SEQUENCE [LARGE SCALE GENOMIC DNA]</scope>
    <source>
        <strain evidence="7 8">DSM 12510</strain>
    </source>
</reference>
<feature type="domain" description="Phytochrome chromophore attachment site" evidence="5">
    <location>
        <begin position="139"/>
        <end position="295"/>
    </location>
</feature>
<dbReference type="Gene3D" id="3.30.70.270">
    <property type="match status" value="1"/>
</dbReference>
<feature type="domain" description="GGDEF" evidence="6">
    <location>
        <begin position="521"/>
        <end position="649"/>
    </location>
</feature>
<organism evidence="7 8">
    <name type="scientific">Microbacterium terrae</name>
    <dbReference type="NCBI Taxonomy" id="69369"/>
    <lineage>
        <taxon>Bacteria</taxon>
        <taxon>Bacillati</taxon>
        <taxon>Actinomycetota</taxon>
        <taxon>Actinomycetes</taxon>
        <taxon>Micrococcales</taxon>
        <taxon>Microbacteriaceae</taxon>
        <taxon>Microbacterium</taxon>
    </lineage>
</organism>
<dbReference type="EC" id="2.7.13.3" evidence="7"/>
<keyword evidence="1" id="KW-0600">Photoreceptor protein</keyword>
<dbReference type="InterPro" id="IPR029016">
    <property type="entry name" value="GAF-like_dom_sf"/>
</dbReference>
<dbReference type="GO" id="GO:0009584">
    <property type="term" value="P:detection of visible light"/>
    <property type="evidence" value="ECO:0007669"/>
    <property type="project" value="InterPro"/>
</dbReference>
<dbReference type="PROSITE" id="PS50046">
    <property type="entry name" value="PHYTOCHROME_2"/>
    <property type="match status" value="1"/>
</dbReference>
<dbReference type="InterPro" id="IPR035965">
    <property type="entry name" value="PAS-like_dom_sf"/>
</dbReference>
<dbReference type="RefSeq" id="WP_052682433.1">
    <property type="nucleotide sequence ID" value="NZ_BAAAUP010000003.1"/>
</dbReference>
<dbReference type="Pfam" id="PF00360">
    <property type="entry name" value="PHY"/>
    <property type="match status" value="1"/>
</dbReference>
<dbReference type="GO" id="GO:0052621">
    <property type="term" value="F:diguanylate cyclase activity"/>
    <property type="evidence" value="ECO:0007669"/>
    <property type="project" value="TreeGrafter"/>
</dbReference>
<dbReference type="Pfam" id="PF00990">
    <property type="entry name" value="GGDEF"/>
    <property type="match status" value="1"/>
</dbReference>
<evidence type="ECO:0000259" key="6">
    <source>
        <dbReference type="PROSITE" id="PS50887"/>
    </source>
</evidence>
<name>A0A0M2H8X8_9MICO</name>
<keyword evidence="2" id="KW-0716">Sensory transduction</keyword>
<dbReference type="InterPro" id="IPR016132">
    <property type="entry name" value="Phyto_chromo_attachment"/>
</dbReference>
<dbReference type="SUPFAM" id="SSF55785">
    <property type="entry name" value="PYP-like sensor domain (PAS domain)"/>
    <property type="match status" value="1"/>
</dbReference>
<dbReference type="SMART" id="SM00267">
    <property type="entry name" value="GGDEF"/>
    <property type="match status" value="1"/>
</dbReference>
<dbReference type="InterPro" id="IPR000160">
    <property type="entry name" value="GGDEF_dom"/>
</dbReference>
<dbReference type="EMBL" id="JYIZ01000039">
    <property type="protein sequence ID" value="KJL42985.1"/>
    <property type="molecule type" value="Genomic_DNA"/>
</dbReference>
<proteinExistence type="predicted"/>
<keyword evidence="3" id="KW-0157">Chromophore</keyword>
<dbReference type="InterPro" id="IPR029787">
    <property type="entry name" value="Nucleotide_cyclase"/>
</dbReference>
<dbReference type="PROSITE" id="PS50887">
    <property type="entry name" value="GGDEF"/>
    <property type="match status" value="1"/>
</dbReference>
<dbReference type="AlphaFoldDB" id="A0A0M2H8X8"/>
<dbReference type="InterPro" id="IPR013654">
    <property type="entry name" value="PAS_2"/>
</dbReference>
<dbReference type="Gene3D" id="3.30.450.270">
    <property type="match status" value="1"/>
</dbReference>
<keyword evidence="4" id="KW-0675">Receptor</keyword>
<dbReference type="SUPFAM" id="SSF55781">
    <property type="entry name" value="GAF domain-like"/>
    <property type="match status" value="2"/>
</dbReference>
<dbReference type="OrthoDB" id="23692at2"/>
<dbReference type="GO" id="GO:1902201">
    <property type="term" value="P:negative regulation of bacterial-type flagellum-dependent cell motility"/>
    <property type="evidence" value="ECO:0007669"/>
    <property type="project" value="TreeGrafter"/>
</dbReference>
<keyword evidence="7" id="KW-0808">Transferase</keyword>
<keyword evidence="8" id="KW-1185">Reference proteome</keyword>
<dbReference type="InterPro" id="IPR013515">
    <property type="entry name" value="Phytochrome_cen-reg"/>
</dbReference>
<dbReference type="InterPro" id="IPR003018">
    <property type="entry name" value="GAF"/>
</dbReference>
<protein>
    <submittedName>
        <fullName evidence="7">Bacteriophytochrome</fullName>
        <ecNumber evidence="7">2.7.13.3</ecNumber>
    </submittedName>
</protein>
<dbReference type="PATRIC" id="fig|92835.4.peg.968"/>
<evidence type="ECO:0000256" key="1">
    <source>
        <dbReference type="ARBA" id="ARBA00022543"/>
    </source>
</evidence>
<dbReference type="Gene3D" id="3.30.450.40">
    <property type="match status" value="1"/>
</dbReference>
<dbReference type="GO" id="GO:0006355">
    <property type="term" value="P:regulation of DNA-templated transcription"/>
    <property type="evidence" value="ECO:0007669"/>
    <property type="project" value="InterPro"/>
</dbReference>
<evidence type="ECO:0000256" key="3">
    <source>
        <dbReference type="ARBA" id="ARBA00022991"/>
    </source>
</evidence>
<dbReference type="NCBIfam" id="TIGR00254">
    <property type="entry name" value="GGDEF"/>
    <property type="match status" value="1"/>
</dbReference>
<dbReference type="SMART" id="SM00065">
    <property type="entry name" value="GAF"/>
    <property type="match status" value="1"/>
</dbReference>
<dbReference type="SUPFAM" id="SSF55073">
    <property type="entry name" value="Nucleotide cyclase"/>
    <property type="match status" value="1"/>
</dbReference>
<dbReference type="PANTHER" id="PTHR45138:SF24">
    <property type="entry name" value="DIGUANYLATE CYCLASE DGCC-RELATED"/>
    <property type="match status" value="1"/>
</dbReference>
<dbReference type="Gene3D" id="3.30.450.20">
    <property type="entry name" value="PAS domain"/>
    <property type="match status" value="1"/>
</dbReference>
<evidence type="ECO:0000313" key="7">
    <source>
        <dbReference type="EMBL" id="KJL42985.1"/>
    </source>
</evidence>
<evidence type="ECO:0000256" key="2">
    <source>
        <dbReference type="ARBA" id="ARBA00022606"/>
    </source>
</evidence>
<sequence>MPDPSAAALEDERRWTRDERRRLEECSIEPIRTPGVIQSHGTLLAVDEQTGAVVAASEDAAHWLGRQLADASDPTVGWAAVQAVAVDPVRVEFDGRRCDMIVHRGTAPLLVELEPVEPDLEYVRTGVVGAIQRIASITDPDLLRVTAAAEIKAVTGFDRVMCYHFHDDGHGEIVADEREPGMEPYGGLHFPASDIPSQARALYLEKRSRAIVDTADAGAAVLTTTGATSDLDLGVTELRAASPHHLQFMRNMDQAATVSLSLVHEQRLIGMITCAHRTPKRLPVLLRRALEVLAAQVATQLTAAEQIRALRRELDARERRTAVVAPMYGSQPTPTVLLRRDRTVLDVVPATGVYLRLADRVDILGVVPSVAGVSAIVDALGTDFHTDALPVDHPELAARVPGVAGTLAVPLSDAGDTLVFLRGEAAHEVEWLGDQTAANRDDPLSPRRSFSAWRESVTGRSLPWDEHLRDAADLAADIRAAMDRRREAELAELALHDALTGLYNRRYLDERLSALDDIAAARTAMVFVDLDDFKQINDTYGHETGDIVLSAVGRRLASHARSGDAVVRLGGDEFVIVLFDADGRDARRVGDRMLATLAEPIVVDELVLRITASAGVVAAGHDLHPSDLLSNADAAMYRAKRAGGARLSA</sequence>
<dbReference type="Pfam" id="PF01590">
    <property type="entry name" value="GAF"/>
    <property type="match status" value="1"/>
</dbReference>
<dbReference type="CDD" id="cd01949">
    <property type="entry name" value="GGDEF"/>
    <property type="match status" value="1"/>
</dbReference>
<dbReference type="GO" id="GO:0043709">
    <property type="term" value="P:cell adhesion involved in single-species biofilm formation"/>
    <property type="evidence" value="ECO:0007669"/>
    <property type="project" value="TreeGrafter"/>
</dbReference>
<evidence type="ECO:0000256" key="4">
    <source>
        <dbReference type="ARBA" id="ARBA00023170"/>
    </source>
</evidence>
<dbReference type="InterPro" id="IPR050469">
    <property type="entry name" value="Diguanylate_Cyclase"/>
</dbReference>
<gene>
    <name evidence="7" type="primary">bphP</name>
    <name evidence="7" type="ORF">RS81_00949</name>
</gene>
<evidence type="ECO:0000259" key="5">
    <source>
        <dbReference type="PROSITE" id="PS50046"/>
    </source>
</evidence>
<comment type="caution">
    <text evidence="7">The sequence shown here is derived from an EMBL/GenBank/DDBJ whole genome shotgun (WGS) entry which is preliminary data.</text>
</comment>
<dbReference type="GO" id="GO:0004673">
    <property type="term" value="F:protein histidine kinase activity"/>
    <property type="evidence" value="ECO:0007669"/>
    <property type="project" value="UniProtKB-EC"/>
</dbReference>
<dbReference type="GO" id="GO:0005886">
    <property type="term" value="C:plasma membrane"/>
    <property type="evidence" value="ECO:0007669"/>
    <property type="project" value="TreeGrafter"/>
</dbReference>
<dbReference type="GO" id="GO:0009881">
    <property type="term" value="F:photoreceptor activity"/>
    <property type="evidence" value="ECO:0007669"/>
    <property type="project" value="UniProtKB-KW"/>
</dbReference>
<dbReference type="STRING" id="92835.RS81_00949"/>
<accession>A0A0M2H8X8</accession>
<evidence type="ECO:0000313" key="8">
    <source>
        <dbReference type="Proteomes" id="UP000033956"/>
    </source>
</evidence>
<dbReference type="Pfam" id="PF08446">
    <property type="entry name" value="PAS_2"/>
    <property type="match status" value="1"/>
</dbReference>
<dbReference type="InterPro" id="IPR043128">
    <property type="entry name" value="Rev_trsase/Diguanyl_cyclase"/>
</dbReference>
<dbReference type="PANTHER" id="PTHR45138">
    <property type="entry name" value="REGULATORY COMPONENTS OF SENSORY TRANSDUCTION SYSTEM"/>
    <property type="match status" value="1"/>
</dbReference>